<evidence type="ECO:0000256" key="1">
    <source>
        <dbReference type="ARBA" id="ARBA00023122"/>
    </source>
</evidence>
<feature type="domain" description="CBS" evidence="3">
    <location>
        <begin position="31"/>
        <end position="88"/>
    </location>
</feature>
<name>A0A011AKF4_9ACTN</name>
<keyword evidence="1 2" id="KW-0129">CBS domain</keyword>
<dbReference type="SUPFAM" id="SSF54631">
    <property type="entry name" value="CBS-domain pair"/>
    <property type="match status" value="1"/>
</dbReference>
<dbReference type="PANTHER" id="PTHR43080">
    <property type="entry name" value="CBS DOMAIN-CONTAINING PROTEIN CBSX3, MITOCHONDRIAL"/>
    <property type="match status" value="1"/>
</dbReference>
<organism evidence="4 5">
    <name type="scientific">Cryptosporangium arvum DSM 44712</name>
    <dbReference type="NCBI Taxonomy" id="927661"/>
    <lineage>
        <taxon>Bacteria</taxon>
        <taxon>Bacillati</taxon>
        <taxon>Actinomycetota</taxon>
        <taxon>Actinomycetes</taxon>
        <taxon>Cryptosporangiales</taxon>
        <taxon>Cryptosporangiaceae</taxon>
        <taxon>Cryptosporangium</taxon>
    </lineage>
</organism>
<evidence type="ECO:0000313" key="4">
    <source>
        <dbReference type="EMBL" id="EXG82451.1"/>
    </source>
</evidence>
<dbReference type="InterPro" id="IPR046342">
    <property type="entry name" value="CBS_dom_sf"/>
</dbReference>
<gene>
    <name evidence="4" type="ORF">CryarDRAFT_3636</name>
</gene>
<dbReference type="SMART" id="SM00116">
    <property type="entry name" value="CBS"/>
    <property type="match status" value="1"/>
</dbReference>
<dbReference type="Proteomes" id="UP000021053">
    <property type="component" value="Unassembled WGS sequence"/>
</dbReference>
<sequence length="141" mass="15960">MNSVRPSWPLLLRRHRVDHRKADAFLARNLMSAPPVTVGPEASVVEAARLMERHDVKWLPVVDADGSLAGIVSRADLLGLLRRSDADLRAEVREQVLRRPLLLPPNTARDEFDLRGGRRPRRSPALRIRPRTRSLLLSGSW</sequence>
<accession>A0A011AKF4</accession>
<dbReference type="AlphaFoldDB" id="A0A011AKF4"/>
<protein>
    <submittedName>
        <fullName evidence="4">CBS-domain-containing membrane protein</fullName>
    </submittedName>
</protein>
<evidence type="ECO:0000259" key="3">
    <source>
        <dbReference type="PROSITE" id="PS51371"/>
    </source>
</evidence>
<evidence type="ECO:0000256" key="2">
    <source>
        <dbReference type="PROSITE-ProRule" id="PRU00703"/>
    </source>
</evidence>
<keyword evidence="5" id="KW-1185">Reference proteome</keyword>
<dbReference type="Pfam" id="PF00571">
    <property type="entry name" value="CBS"/>
    <property type="match status" value="1"/>
</dbReference>
<dbReference type="InterPro" id="IPR000644">
    <property type="entry name" value="CBS_dom"/>
</dbReference>
<dbReference type="HOGENOM" id="CLU_1822167_0_0_11"/>
<dbReference type="PROSITE" id="PS51371">
    <property type="entry name" value="CBS"/>
    <property type="match status" value="1"/>
</dbReference>
<comment type="caution">
    <text evidence="4">The sequence shown here is derived from an EMBL/GenBank/DDBJ whole genome shotgun (WGS) entry which is preliminary data.</text>
</comment>
<evidence type="ECO:0000313" key="5">
    <source>
        <dbReference type="Proteomes" id="UP000021053"/>
    </source>
</evidence>
<proteinExistence type="predicted"/>
<dbReference type="PANTHER" id="PTHR43080:SF29">
    <property type="entry name" value="OS02G0818000 PROTEIN"/>
    <property type="match status" value="1"/>
</dbReference>
<dbReference type="Gene3D" id="3.10.580.10">
    <property type="entry name" value="CBS-domain"/>
    <property type="match status" value="1"/>
</dbReference>
<dbReference type="EMBL" id="JFBT01000001">
    <property type="protein sequence ID" value="EXG82451.1"/>
    <property type="molecule type" value="Genomic_DNA"/>
</dbReference>
<dbReference type="InterPro" id="IPR051257">
    <property type="entry name" value="Diverse_CBS-Domain"/>
</dbReference>
<reference evidence="4 5" key="1">
    <citation type="submission" date="2013-07" db="EMBL/GenBank/DDBJ databases">
        <authorList>
            <consortium name="DOE Joint Genome Institute"/>
            <person name="Eisen J."/>
            <person name="Huntemann M."/>
            <person name="Han J."/>
            <person name="Chen A."/>
            <person name="Kyrpides N."/>
            <person name="Mavromatis K."/>
            <person name="Markowitz V."/>
            <person name="Palaniappan K."/>
            <person name="Ivanova N."/>
            <person name="Schaumberg A."/>
            <person name="Pati A."/>
            <person name="Liolios K."/>
            <person name="Nordberg H.P."/>
            <person name="Cantor M.N."/>
            <person name="Hua S.X."/>
            <person name="Woyke T."/>
        </authorList>
    </citation>
    <scope>NUCLEOTIDE SEQUENCE [LARGE SCALE GENOMIC DNA]</scope>
    <source>
        <strain evidence="4 5">DSM 44712</strain>
    </source>
</reference>